<keyword evidence="3" id="KW-1133">Transmembrane helix</keyword>
<feature type="compositionally biased region" description="Pro residues" evidence="2">
    <location>
        <begin position="183"/>
        <end position="197"/>
    </location>
</feature>
<dbReference type="InterPro" id="IPR038440">
    <property type="entry name" value="FimV_C_sf"/>
</dbReference>
<keyword evidence="1" id="KW-0175">Coiled coil</keyword>
<feature type="region of interest" description="Disordered" evidence="2">
    <location>
        <begin position="538"/>
        <end position="602"/>
    </location>
</feature>
<comment type="caution">
    <text evidence="5">The sequence shown here is derived from an EMBL/GenBank/DDBJ whole genome shotgun (WGS) entry which is preliminary data.</text>
</comment>
<dbReference type="Proteomes" id="UP001501323">
    <property type="component" value="Unassembled WGS sequence"/>
</dbReference>
<dbReference type="Pfam" id="PF25800">
    <property type="entry name" value="FimV_N"/>
    <property type="match status" value="1"/>
</dbReference>
<evidence type="ECO:0000313" key="6">
    <source>
        <dbReference type="Proteomes" id="UP001501323"/>
    </source>
</evidence>
<dbReference type="InterPro" id="IPR057840">
    <property type="entry name" value="FimV_N"/>
</dbReference>
<feature type="region of interest" description="Disordered" evidence="2">
    <location>
        <begin position="155"/>
        <end position="233"/>
    </location>
</feature>
<gene>
    <name evidence="5" type="ORF">GCM10023332_15350</name>
</gene>
<evidence type="ECO:0000313" key="5">
    <source>
        <dbReference type="EMBL" id="GAA4864141.1"/>
    </source>
</evidence>
<name>A0ABP9DZW6_9GAMM</name>
<accession>A0ABP9DZW6</accession>
<keyword evidence="3" id="KW-0472">Membrane</keyword>
<dbReference type="NCBIfam" id="TIGR03504">
    <property type="entry name" value="FimV_Cterm"/>
    <property type="match status" value="1"/>
</dbReference>
<feature type="region of interest" description="Disordered" evidence="2">
    <location>
        <begin position="309"/>
        <end position="371"/>
    </location>
</feature>
<dbReference type="Gene3D" id="3.10.350.10">
    <property type="entry name" value="LysM domain"/>
    <property type="match status" value="1"/>
</dbReference>
<feature type="compositionally biased region" description="Pro residues" evidence="2">
    <location>
        <begin position="548"/>
        <end position="559"/>
    </location>
</feature>
<reference evidence="6" key="1">
    <citation type="journal article" date="2019" name="Int. J. Syst. Evol. Microbiol.">
        <title>The Global Catalogue of Microorganisms (GCM) 10K type strain sequencing project: providing services to taxonomists for standard genome sequencing and annotation.</title>
        <authorList>
            <consortium name="The Broad Institute Genomics Platform"/>
            <consortium name="The Broad Institute Genome Sequencing Center for Infectious Disease"/>
            <person name="Wu L."/>
            <person name="Ma J."/>
        </authorList>
    </citation>
    <scope>NUCLEOTIDE SEQUENCE [LARGE SCALE GENOMIC DNA]</scope>
    <source>
        <strain evidence="6">JCM 18392</strain>
    </source>
</reference>
<dbReference type="Gene3D" id="1.20.58.2200">
    <property type="match status" value="1"/>
</dbReference>
<proteinExistence type="predicted"/>
<feature type="compositionally biased region" description="Low complexity" evidence="2">
    <location>
        <begin position="168"/>
        <end position="182"/>
    </location>
</feature>
<feature type="region of interest" description="Disordered" evidence="2">
    <location>
        <begin position="626"/>
        <end position="645"/>
    </location>
</feature>
<dbReference type="NCBIfam" id="TIGR03505">
    <property type="entry name" value="FimV_core"/>
    <property type="match status" value="1"/>
</dbReference>
<dbReference type="EMBL" id="BAABJY010000002">
    <property type="protein sequence ID" value="GAA4864141.1"/>
    <property type="molecule type" value="Genomic_DNA"/>
</dbReference>
<feature type="coiled-coil region" evidence="1">
    <location>
        <begin position="378"/>
        <end position="415"/>
    </location>
</feature>
<feature type="compositionally biased region" description="Pro residues" evidence="2">
    <location>
        <begin position="208"/>
        <end position="224"/>
    </location>
</feature>
<dbReference type="CDD" id="cd00118">
    <property type="entry name" value="LysM"/>
    <property type="match status" value="1"/>
</dbReference>
<feature type="region of interest" description="Disordered" evidence="2">
    <location>
        <begin position="434"/>
        <end position="456"/>
    </location>
</feature>
<dbReference type="InterPro" id="IPR018392">
    <property type="entry name" value="LysM"/>
</dbReference>
<evidence type="ECO:0000256" key="3">
    <source>
        <dbReference type="SAM" id="Phobius"/>
    </source>
</evidence>
<keyword evidence="6" id="KW-1185">Reference proteome</keyword>
<feature type="compositionally biased region" description="Low complexity" evidence="2">
    <location>
        <begin position="435"/>
        <end position="449"/>
    </location>
</feature>
<feature type="transmembrane region" description="Helical" evidence="3">
    <location>
        <begin position="462"/>
        <end position="483"/>
    </location>
</feature>
<organism evidence="5 6">
    <name type="scientific">Luteimonas vadosa</name>
    <dbReference type="NCBI Taxonomy" id="1165507"/>
    <lineage>
        <taxon>Bacteria</taxon>
        <taxon>Pseudomonadati</taxon>
        <taxon>Pseudomonadota</taxon>
        <taxon>Gammaproteobacteria</taxon>
        <taxon>Lysobacterales</taxon>
        <taxon>Lysobacteraceae</taxon>
        <taxon>Luteimonas</taxon>
    </lineage>
</organism>
<keyword evidence="3" id="KW-0812">Transmembrane</keyword>
<sequence>MINKLRAILAIGLLLALGALSAPAMALGLGQIKVLSQPGQPLLAEIPVVTSDPSELDNLQARLASPDTFRRIGLQPPQGIVSNLQFRLALDARGNPVIRVTSDAPVQQPLLTFLVEVDWGQGRLVREYSALLDAPRTVAAPVQAPIQAPVAPPSNAIVRPPAPPPVPVASEAPEAVAESAPADPTPSTPTAPPPAAAAPPSQNAIAVAPPPVAAPPASPPPVPASRPAEYGPVRAGDTLGAIAARLRPPGSTLDQAMVALLRANPGAFIDDNINLVRQGAVLRMPDGDALARTSAAEASAIVREQVSQWRDMRQPAAPPPTAAAAPTQSAASNTQTGTTGARRASEARLEITPPSDGSGQSAGTRSGIAAGGEGDMLRQQMQQTQETLAARNAEVEELKARVAELEQLQQQQQQLISLKDSELAAAQARLADSNAAAGAEATETAATVQPAPPPADPGEGGGFTWLALGLALVLAGVAAWWLMRRKPAPGRGRSFDTSALAAGMSRPEALPAEAVADDLLDDADDDRSVPVAAADRGLATPDLDEPEPPPSAWNPPPPGSVEMAAPTWHSGTRPADVDAAAGSPVPEHASGTPGSAPGGRERIELASAYIDLGDTETARSLLQEVVDGSDPDASEEARRLLRGMA</sequence>
<dbReference type="RefSeq" id="WP_345294923.1">
    <property type="nucleotide sequence ID" value="NZ_BAABJY010000002.1"/>
</dbReference>
<feature type="domain" description="FimV N-terminal" evidence="4">
    <location>
        <begin position="27"/>
        <end position="135"/>
    </location>
</feature>
<evidence type="ECO:0000259" key="4">
    <source>
        <dbReference type="Pfam" id="PF25800"/>
    </source>
</evidence>
<dbReference type="InterPro" id="IPR020012">
    <property type="entry name" value="LysM_FimV"/>
</dbReference>
<dbReference type="InterPro" id="IPR036779">
    <property type="entry name" value="LysM_dom_sf"/>
</dbReference>
<evidence type="ECO:0000256" key="2">
    <source>
        <dbReference type="SAM" id="MobiDB-lite"/>
    </source>
</evidence>
<feature type="compositionally biased region" description="Low complexity" evidence="2">
    <location>
        <begin position="322"/>
        <end position="332"/>
    </location>
</feature>
<protein>
    <recommendedName>
        <fullName evidence="4">FimV N-terminal domain-containing protein</fullName>
    </recommendedName>
</protein>
<feature type="compositionally biased region" description="Polar residues" evidence="2">
    <location>
        <begin position="355"/>
        <end position="364"/>
    </location>
</feature>
<evidence type="ECO:0000256" key="1">
    <source>
        <dbReference type="SAM" id="Coils"/>
    </source>
</evidence>
<dbReference type="InterPro" id="IPR020011">
    <property type="entry name" value="FimV_C"/>
</dbReference>